<dbReference type="InterPro" id="IPR029069">
    <property type="entry name" value="HotDog_dom_sf"/>
</dbReference>
<evidence type="ECO:0000313" key="1">
    <source>
        <dbReference type="EMBL" id="OYO20933.1"/>
    </source>
</evidence>
<dbReference type="RefSeq" id="WP_141211193.1">
    <property type="nucleotide sequence ID" value="NZ_NMVQ01000023.1"/>
</dbReference>
<organism evidence="1 2">
    <name type="scientific">Enemella dayhoffiae</name>
    <dbReference type="NCBI Taxonomy" id="2016507"/>
    <lineage>
        <taxon>Bacteria</taxon>
        <taxon>Bacillati</taxon>
        <taxon>Actinomycetota</taxon>
        <taxon>Actinomycetes</taxon>
        <taxon>Propionibacteriales</taxon>
        <taxon>Propionibacteriaceae</taxon>
        <taxon>Enemella</taxon>
    </lineage>
</organism>
<dbReference type="EMBL" id="NMVQ01000023">
    <property type="protein sequence ID" value="OYO20933.1"/>
    <property type="molecule type" value="Genomic_DNA"/>
</dbReference>
<evidence type="ECO:0008006" key="3">
    <source>
        <dbReference type="Google" id="ProtNLM"/>
    </source>
</evidence>
<dbReference type="Pfam" id="PF13279">
    <property type="entry name" value="4HBT_2"/>
    <property type="match status" value="2"/>
</dbReference>
<dbReference type="SUPFAM" id="SSF54637">
    <property type="entry name" value="Thioesterase/thiol ester dehydrase-isomerase"/>
    <property type="match status" value="2"/>
</dbReference>
<name>A0A255H0Z8_9ACTN</name>
<dbReference type="Proteomes" id="UP000216311">
    <property type="component" value="Unassembled WGS sequence"/>
</dbReference>
<dbReference type="Gene3D" id="3.10.129.10">
    <property type="entry name" value="Hotdog Thioesterase"/>
    <property type="match status" value="2"/>
</dbReference>
<dbReference type="GO" id="GO:0047617">
    <property type="term" value="F:fatty acyl-CoA hydrolase activity"/>
    <property type="evidence" value="ECO:0007669"/>
    <property type="project" value="TreeGrafter"/>
</dbReference>
<gene>
    <name evidence="1" type="ORF">CGZ93_12015</name>
</gene>
<dbReference type="PANTHER" id="PTHR31793:SF24">
    <property type="entry name" value="LONG-CHAIN ACYL-COA THIOESTERASE FADM"/>
    <property type="match status" value="1"/>
</dbReference>
<proteinExistence type="predicted"/>
<accession>A0A255H0Z8</accession>
<dbReference type="PANTHER" id="PTHR31793">
    <property type="entry name" value="4-HYDROXYBENZOYL-COA THIOESTERASE FAMILY MEMBER"/>
    <property type="match status" value="1"/>
</dbReference>
<comment type="caution">
    <text evidence="1">The sequence shown here is derived from an EMBL/GenBank/DDBJ whole genome shotgun (WGS) entry which is preliminary data.</text>
</comment>
<reference evidence="1 2" key="1">
    <citation type="submission" date="2017-07" db="EMBL/GenBank/DDBJ databases">
        <title>Draft whole genome sequences of clinical Proprionibacteriaceae strains.</title>
        <authorList>
            <person name="Bernier A.-M."/>
            <person name="Bernard K."/>
            <person name="Domingo M.-C."/>
        </authorList>
    </citation>
    <scope>NUCLEOTIDE SEQUENCE [LARGE SCALE GENOMIC DNA]</scope>
    <source>
        <strain evidence="1 2">NML 130396</strain>
    </source>
</reference>
<dbReference type="OrthoDB" id="9799036at2"/>
<evidence type="ECO:0000313" key="2">
    <source>
        <dbReference type="Proteomes" id="UP000216311"/>
    </source>
</evidence>
<sequence>MPHVVDVPTRWGDMDAQAHLNNGVFVDFLQEARVDFLHSGPFGYLLGEEDDPEHAHDAILVVSHQVEYRRPVVHGQRVQVELSVVSVGAARFEVAYNVTADGEVAARARTVLCVFDRRAQRIRRFTPEERAWFSERIESVEPLRELPKPPDFEVQKAFRGPLKVRWSDIDQYRHVNNVRFYDYAQEARITMMSTARAAFESTEPSENMWLVVRQDVDYLGQVRFRREPYSVLTVLERLGGSSMMLRLRLLDEETGEQFATARTVLVHTGPDGRPLPIDDRIRHAMAPYVL</sequence>
<dbReference type="CDD" id="cd00586">
    <property type="entry name" value="4HBT"/>
    <property type="match status" value="2"/>
</dbReference>
<dbReference type="AlphaFoldDB" id="A0A255H0Z8"/>
<keyword evidence="2" id="KW-1185">Reference proteome</keyword>
<protein>
    <recommendedName>
        <fullName evidence="3">Acyl-CoA thioester hydrolase</fullName>
    </recommendedName>
</protein>
<dbReference type="InterPro" id="IPR050563">
    <property type="entry name" value="4-hydroxybenzoyl-CoA_TE"/>
</dbReference>